<dbReference type="GO" id="GO:0003677">
    <property type="term" value="F:DNA binding"/>
    <property type="evidence" value="ECO:0007669"/>
    <property type="project" value="UniProtKB-KW"/>
</dbReference>
<evidence type="ECO:0000256" key="4">
    <source>
        <dbReference type="SAM" id="MobiDB-lite"/>
    </source>
</evidence>
<evidence type="ECO:0000259" key="5">
    <source>
        <dbReference type="PROSITE" id="PS50043"/>
    </source>
</evidence>
<sequence length="236" mass="25271">MRTAKARIRVALIDDHPIFRSGVRGLLGETAGIEVVGEASDGRHALDLVGRTLPDVVVMDITMTGMSGLAVARALRDAGSAVHIIFLTVNEDFAFVDEALTAGAQGYVLKRSAGTSLLEAIEAVVSGGRYIDNEMRSPPSLSDRTEAGPPAPQAGEEGGLTARERDVLRLIALGMTMKEVSLSMSISVASVDTYKIRGCKKLGLRSRASIVRYALGQGWLEMENRRHPSDRPSPLM</sequence>
<evidence type="ECO:0000259" key="6">
    <source>
        <dbReference type="PROSITE" id="PS50110"/>
    </source>
</evidence>
<dbReference type="PANTHER" id="PTHR43214:SF43">
    <property type="entry name" value="TWO-COMPONENT RESPONSE REGULATOR"/>
    <property type="match status" value="1"/>
</dbReference>
<accession>A0A160PLT4</accession>
<dbReference type="Gene3D" id="3.40.50.2300">
    <property type="match status" value="1"/>
</dbReference>
<dbReference type="GO" id="GO:0006355">
    <property type="term" value="P:regulation of DNA-templated transcription"/>
    <property type="evidence" value="ECO:0007669"/>
    <property type="project" value="InterPro"/>
</dbReference>
<gene>
    <name evidence="7" type="ORF">MPPM_4716</name>
</gene>
<evidence type="ECO:0000256" key="3">
    <source>
        <dbReference type="PROSITE-ProRule" id="PRU00169"/>
    </source>
</evidence>
<dbReference type="SUPFAM" id="SSF46894">
    <property type="entry name" value="C-terminal effector domain of the bipartite response regulators"/>
    <property type="match status" value="1"/>
</dbReference>
<evidence type="ECO:0000256" key="2">
    <source>
        <dbReference type="ARBA" id="ARBA00023125"/>
    </source>
</evidence>
<dbReference type="SMART" id="SM00421">
    <property type="entry name" value="HTH_LUXR"/>
    <property type="match status" value="1"/>
</dbReference>
<dbReference type="InterPro" id="IPR001789">
    <property type="entry name" value="Sig_transdc_resp-reg_receiver"/>
</dbReference>
<evidence type="ECO:0000256" key="1">
    <source>
        <dbReference type="ARBA" id="ARBA00022553"/>
    </source>
</evidence>
<feature type="region of interest" description="Disordered" evidence="4">
    <location>
        <begin position="135"/>
        <end position="159"/>
    </location>
</feature>
<dbReference type="AlphaFoldDB" id="A0A160PLT4"/>
<keyword evidence="1 3" id="KW-0597">Phosphoprotein</keyword>
<dbReference type="PANTHER" id="PTHR43214">
    <property type="entry name" value="TWO-COMPONENT RESPONSE REGULATOR"/>
    <property type="match status" value="1"/>
</dbReference>
<dbReference type="CDD" id="cd06170">
    <property type="entry name" value="LuxR_C_like"/>
    <property type="match status" value="1"/>
</dbReference>
<dbReference type="PROSITE" id="PS50043">
    <property type="entry name" value="HTH_LUXR_2"/>
    <property type="match status" value="1"/>
</dbReference>
<dbReference type="GO" id="GO:0000160">
    <property type="term" value="P:phosphorelay signal transduction system"/>
    <property type="evidence" value="ECO:0007669"/>
    <property type="project" value="InterPro"/>
</dbReference>
<feature type="domain" description="Response regulatory" evidence="6">
    <location>
        <begin position="9"/>
        <end position="125"/>
    </location>
</feature>
<keyword evidence="2" id="KW-0238">DNA-binding</keyword>
<dbReference type="Pfam" id="PF00196">
    <property type="entry name" value="GerE"/>
    <property type="match status" value="1"/>
</dbReference>
<dbReference type="OrthoDB" id="9814495at2"/>
<dbReference type="PRINTS" id="PR00038">
    <property type="entry name" value="HTHLUXR"/>
</dbReference>
<dbReference type="InterPro" id="IPR058245">
    <property type="entry name" value="NreC/VraR/RcsB-like_REC"/>
</dbReference>
<dbReference type="InterPro" id="IPR039420">
    <property type="entry name" value="WalR-like"/>
</dbReference>
<dbReference type="SMART" id="SM00448">
    <property type="entry name" value="REC"/>
    <property type="match status" value="1"/>
</dbReference>
<feature type="modified residue" description="4-aspartylphosphate" evidence="3">
    <location>
        <position position="60"/>
    </location>
</feature>
<dbReference type="RefSeq" id="WP_096487072.1">
    <property type="nucleotide sequence ID" value="NZ_AP014809.1"/>
</dbReference>
<evidence type="ECO:0000313" key="7">
    <source>
        <dbReference type="EMBL" id="BAU93321.1"/>
    </source>
</evidence>
<reference evidence="7 8" key="1">
    <citation type="journal article" date="2016" name="Genome Announc.">
        <title>Complete Genome Sequence of Methylobacterium populi P-1M, Isolated from Pink-Pigmented Household Biofilm.</title>
        <authorList>
            <person name="Morohoshi T."/>
            <person name="Ikeda T."/>
        </authorList>
    </citation>
    <scope>NUCLEOTIDE SEQUENCE [LARGE SCALE GENOMIC DNA]</scope>
    <source>
        <strain evidence="7 8">P-1M</strain>
    </source>
</reference>
<dbReference type="InterPro" id="IPR016032">
    <property type="entry name" value="Sig_transdc_resp-reg_C-effctor"/>
</dbReference>
<feature type="domain" description="HTH luxR-type" evidence="5">
    <location>
        <begin position="153"/>
        <end position="218"/>
    </location>
</feature>
<evidence type="ECO:0000313" key="8">
    <source>
        <dbReference type="Proteomes" id="UP000218288"/>
    </source>
</evidence>
<dbReference type="EMBL" id="AP014809">
    <property type="protein sequence ID" value="BAU93321.1"/>
    <property type="molecule type" value="Genomic_DNA"/>
</dbReference>
<organism evidence="7 8">
    <name type="scientific">Methylorubrum populi</name>
    <dbReference type="NCBI Taxonomy" id="223967"/>
    <lineage>
        <taxon>Bacteria</taxon>
        <taxon>Pseudomonadati</taxon>
        <taxon>Pseudomonadota</taxon>
        <taxon>Alphaproteobacteria</taxon>
        <taxon>Hyphomicrobiales</taxon>
        <taxon>Methylobacteriaceae</taxon>
        <taxon>Methylorubrum</taxon>
    </lineage>
</organism>
<dbReference type="InterPro" id="IPR000792">
    <property type="entry name" value="Tscrpt_reg_LuxR_C"/>
</dbReference>
<name>A0A160PLT4_9HYPH</name>
<dbReference type="Proteomes" id="UP000218288">
    <property type="component" value="Chromosome"/>
</dbReference>
<protein>
    <submittedName>
        <fullName evidence="7">LuxR family transcriptional regulator</fullName>
    </submittedName>
</protein>
<proteinExistence type="predicted"/>
<dbReference type="InterPro" id="IPR011006">
    <property type="entry name" value="CheY-like_superfamily"/>
</dbReference>
<dbReference type="CDD" id="cd17535">
    <property type="entry name" value="REC_NarL-like"/>
    <property type="match status" value="1"/>
</dbReference>
<dbReference type="Pfam" id="PF00072">
    <property type="entry name" value="Response_reg"/>
    <property type="match status" value="1"/>
</dbReference>
<dbReference type="PROSITE" id="PS50110">
    <property type="entry name" value="RESPONSE_REGULATORY"/>
    <property type="match status" value="1"/>
</dbReference>
<dbReference type="SUPFAM" id="SSF52172">
    <property type="entry name" value="CheY-like"/>
    <property type="match status" value="1"/>
</dbReference>